<evidence type="ECO:0008006" key="3">
    <source>
        <dbReference type="Google" id="ProtNLM"/>
    </source>
</evidence>
<dbReference type="PANTHER" id="PTHR38166:SF1">
    <property type="entry name" value="C2H2-TYPE DOMAIN-CONTAINING PROTEIN"/>
    <property type="match status" value="1"/>
</dbReference>
<dbReference type="EMBL" id="CDPU01000021">
    <property type="protein sequence ID" value="CEO51104.1"/>
    <property type="molecule type" value="Genomic_DNA"/>
</dbReference>
<gene>
    <name evidence="2" type="ORF">BN869_000007162_1</name>
</gene>
<dbReference type="PANTHER" id="PTHR38166">
    <property type="entry name" value="C2H2-TYPE DOMAIN-CONTAINING PROTEIN-RELATED"/>
    <property type="match status" value="1"/>
</dbReference>
<organism evidence="2">
    <name type="scientific">Bionectria ochroleuca</name>
    <name type="common">Gliocladium roseum</name>
    <dbReference type="NCBI Taxonomy" id="29856"/>
    <lineage>
        <taxon>Eukaryota</taxon>
        <taxon>Fungi</taxon>
        <taxon>Dikarya</taxon>
        <taxon>Ascomycota</taxon>
        <taxon>Pezizomycotina</taxon>
        <taxon>Sordariomycetes</taxon>
        <taxon>Hypocreomycetidae</taxon>
        <taxon>Hypocreales</taxon>
        <taxon>Bionectriaceae</taxon>
        <taxon>Clonostachys</taxon>
    </lineage>
</organism>
<protein>
    <recommendedName>
        <fullName evidence="3">C2H2-type domain-containing protein</fullName>
    </recommendedName>
</protein>
<evidence type="ECO:0000256" key="1">
    <source>
        <dbReference type="SAM" id="MobiDB-lite"/>
    </source>
</evidence>
<sequence length="409" mass="46241">MVHTTPDTGGCKHEPDDEDRVQAIAAIDSGTQTIQQRNNEFELRFAGRLSLRSRDCSHSTEFQQDWRTVADPSFEHLTFGTNSTAQQANNNVGDDPDAVKTFACPFLKHDPTKYKSWKCCNTWNGWPTVPRVKEHLYRRHLLPKNMCPRCREHYQSDDELVVHLRDDPRCEKRAMEPHDGIDVATEKRLRGRVREPNLSDEVKWTKIYKLLFPEDTSTPSPCMYQLLSLQVENIQIMSYTITVHERSLAEYNARFKADLNEYLRHDFSRVSRSSFMEMFTSSCNENNGVPDPEKMFKWMQDFAQAGVNSFTATSSASGDQESTTSPGLPSHASSLQITGTTTADSVLGYSSQTSFRDNQQIAGIPSNSNIDPQYLSSIWENSPSIGVDIDTTQFNVGGFFSAHPPGGME</sequence>
<accession>A0A0B7K1M4</accession>
<evidence type="ECO:0000313" key="2">
    <source>
        <dbReference type="EMBL" id="CEO51104.1"/>
    </source>
</evidence>
<reference evidence="2" key="1">
    <citation type="submission" date="2015-01" db="EMBL/GenBank/DDBJ databases">
        <authorList>
            <person name="Durling Mikael"/>
        </authorList>
    </citation>
    <scope>NUCLEOTIDE SEQUENCE</scope>
</reference>
<feature type="region of interest" description="Disordered" evidence="1">
    <location>
        <begin position="310"/>
        <end position="335"/>
    </location>
</feature>
<proteinExistence type="predicted"/>
<name>A0A0B7K1M4_BIOOC</name>
<dbReference type="AlphaFoldDB" id="A0A0B7K1M4"/>